<protein>
    <submittedName>
        <fullName evidence="1">Uncharacterized protein</fullName>
    </submittedName>
</protein>
<evidence type="ECO:0000313" key="1">
    <source>
        <dbReference type="EMBL" id="MBX70859.1"/>
    </source>
</evidence>
<dbReference type="EMBL" id="GGEC01090375">
    <property type="protein sequence ID" value="MBX70859.1"/>
    <property type="molecule type" value="Transcribed_RNA"/>
</dbReference>
<proteinExistence type="predicted"/>
<organism evidence="1">
    <name type="scientific">Rhizophora mucronata</name>
    <name type="common">Asiatic mangrove</name>
    <dbReference type="NCBI Taxonomy" id="61149"/>
    <lineage>
        <taxon>Eukaryota</taxon>
        <taxon>Viridiplantae</taxon>
        <taxon>Streptophyta</taxon>
        <taxon>Embryophyta</taxon>
        <taxon>Tracheophyta</taxon>
        <taxon>Spermatophyta</taxon>
        <taxon>Magnoliopsida</taxon>
        <taxon>eudicotyledons</taxon>
        <taxon>Gunneridae</taxon>
        <taxon>Pentapetalae</taxon>
        <taxon>rosids</taxon>
        <taxon>fabids</taxon>
        <taxon>Malpighiales</taxon>
        <taxon>Rhizophoraceae</taxon>
        <taxon>Rhizophora</taxon>
    </lineage>
</organism>
<accession>A0A2P2QV17</accession>
<reference evidence="1" key="1">
    <citation type="submission" date="2018-02" db="EMBL/GenBank/DDBJ databases">
        <title>Rhizophora mucronata_Transcriptome.</title>
        <authorList>
            <person name="Meera S.P."/>
            <person name="Sreeshan A."/>
            <person name="Augustine A."/>
        </authorList>
    </citation>
    <scope>NUCLEOTIDE SEQUENCE</scope>
    <source>
        <tissue evidence="1">Leaf</tissue>
    </source>
</reference>
<sequence>MPLCCAFGYPIVGIPHGLAGKLQ</sequence>
<dbReference type="AlphaFoldDB" id="A0A2P2QV17"/>
<name>A0A2P2QV17_RHIMU</name>